<keyword evidence="2" id="KW-1185">Reference proteome</keyword>
<dbReference type="Proteomes" id="UP000314294">
    <property type="component" value="Unassembled WGS sequence"/>
</dbReference>
<comment type="caution">
    <text evidence="1">The sequence shown here is derived from an EMBL/GenBank/DDBJ whole genome shotgun (WGS) entry which is preliminary data.</text>
</comment>
<organism evidence="1 2">
    <name type="scientific">Liparis tanakae</name>
    <name type="common">Tanaka's snailfish</name>
    <dbReference type="NCBI Taxonomy" id="230148"/>
    <lineage>
        <taxon>Eukaryota</taxon>
        <taxon>Metazoa</taxon>
        <taxon>Chordata</taxon>
        <taxon>Craniata</taxon>
        <taxon>Vertebrata</taxon>
        <taxon>Euteleostomi</taxon>
        <taxon>Actinopterygii</taxon>
        <taxon>Neopterygii</taxon>
        <taxon>Teleostei</taxon>
        <taxon>Neoteleostei</taxon>
        <taxon>Acanthomorphata</taxon>
        <taxon>Eupercaria</taxon>
        <taxon>Perciformes</taxon>
        <taxon>Cottioidei</taxon>
        <taxon>Cottales</taxon>
        <taxon>Liparidae</taxon>
        <taxon>Liparis</taxon>
    </lineage>
</organism>
<accession>A0A4Z2HDT8</accession>
<name>A0A4Z2HDT8_9TELE</name>
<protein>
    <submittedName>
        <fullName evidence="1">Uncharacterized protein</fullName>
    </submittedName>
</protein>
<sequence length="82" mass="8822">MSACQPFSDDLDETPEKQQHQCCTLLTPKGTKEIGEKVVSIDVSQAAEEGQRAQSVGVSDPHVAGHPLDQTCETLQLGHHVV</sequence>
<evidence type="ECO:0000313" key="2">
    <source>
        <dbReference type="Proteomes" id="UP000314294"/>
    </source>
</evidence>
<gene>
    <name evidence="1" type="ORF">EYF80_025760</name>
</gene>
<dbReference type="AlphaFoldDB" id="A0A4Z2HDT8"/>
<reference evidence="1 2" key="1">
    <citation type="submission" date="2019-03" db="EMBL/GenBank/DDBJ databases">
        <title>First draft genome of Liparis tanakae, snailfish: a comprehensive survey of snailfish specific genes.</title>
        <authorList>
            <person name="Kim W."/>
            <person name="Song I."/>
            <person name="Jeong J.-H."/>
            <person name="Kim D."/>
            <person name="Kim S."/>
            <person name="Ryu S."/>
            <person name="Song J.Y."/>
            <person name="Lee S.K."/>
        </authorList>
    </citation>
    <scope>NUCLEOTIDE SEQUENCE [LARGE SCALE GENOMIC DNA]</scope>
    <source>
        <tissue evidence="1">Muscle</tissue>
    </source>
</reference>
<evidence type="ECO:0000313" key="1">
    <source>
        <dbReference type="EMBL" id="TNN64037.1"/>
    </source>
</evidence>
<proteinExistence type="predicted"/>
<dbReference type="EMBL" id="SRLO01000260">
    <property type="protein sequence ID" value="TNN64037.1"/>
    <property type="molecule type" value="Genomic_DNA"/>
</dbReference>